<keyword evidence="1" id="KW-0472">Membrane</keyword>
<evidence type="ECO:0000313" key="2">
    <source>
        <dbReference type="EMBL" id="MDT0605069.1"/>
    </source>
</evidence>
<accession>A0ABU3A534</accession>
<name>A0ABU3A534_9GAMM</name>
<evidence type="ECO:0000256" key="1">
    <source>
        <dbReference type="SAM" id="Phobius"/>
    </source>
</evidence>
<dbReference type="Proteomes" id="UP001266357">
    <property type="component" value="Unassembled WGS sequence"/>
</dbReference>
<proteinExistence type="predicted"/>
<keyword evidence="3" id="KW-1185">Reference proteome</keyword>
<gene>
    <name evidence="2" type="ORF">RM573_15805</name>
</gene>
<reference evidence="2 3" key="1">
    <citation type="submission" date="2023-09" db="EMBL/GenBank/DDBJ databases">
        <authorList>
            <person name="Rey-Velasco X."/>
        </authorList>
    </citation>
    <scope>NUCLEOTIDE SEQUENCE [LARGE SCALE GENOMIC DNA]</scope>
    <source>
        <strain evidence="2 3">W431</strain>
    </source>
</reference>
<comment type="caution">
    <text evidence="2">The sequence shown here is derived from an EMBL/GenBank/DDBJ whole genome shotgun (WGS) entry which is preliminary data.</text>
</comment>
<dbReference type="Pfam" id="PF09656">
    <property type="entry name" value="PGPGW"/>
    <property type="match status" value="1"/>
</dbReference>
<evidence type="ECO:0000313" key="3">
    <source>
        <dbReference type="Proteomes" id="UP001266357"/>
    </source>
</evidence>
<dbReference type="RefSeq" id="WP_311584205.1">
    <property type="nucleotide sequence ID" value="NZ_JAVRIF010000011.1"/>
</dbReference>
<keyword evidence="1" id="KW-1133">Transmembrane helix</keyword>
<feature type="transmembrane region" description="Helical" evidence="1">
    <location>
        <begin position="20"/>
        <end position="37"/>
    </location>
</feature>
<dbReference type="InterPro" id="IPR019099">
    <property type="entry name" value="Uncharacterised_PGPGW_TM"/>
</dbReference>
<keyword evidence="1" id="KW-0812">Transmembrane</keyword>
<sequence length="89" mass="10395">MQQSTLRWKTMGRAIKNTLISLVGFIFVAIGLIFILLPGPAILFLPLGLALLSLQHEWAKVWLKRCQRLMRNSAVQLDKMWLRFKYRKP</sequence>
<dbReference type="EMBL" id="JAVRIF010000011">
    <property type="protein sequence ID" value="MDT0605069.1"/>
    <property type="molecule type" value="Genomic_DNA"/>
</dbReference>
<protein>
    <submittedName>
        <fullName evidence="2">PGPGW domain-containing protein</fullName>
    </submittedName>
</protein>
<organism evidence="2 3">
    <name type="scientific">Thalassotalea castellviae</name>
    <dbReference type="NCBI Taxonomy" id="3075612"/>
    <lineage>
        <taxon>Bacteria</taxon>
        <taxon>Pseudomonadati</taxon>
        <taxon>Pseudomonadota</taxon>
        <taxon>Gammaproteobacteria</taxon>
        <taxon>Alteromonadales</taxon>
        <taxon>Colwelliaceae</taxon>
        <taxon>Thalassotalea</taxon>
    </lineage>
</organism>